<comment type="caution">
    <text evidence="1">The sequence shown here is derived from an EMBL/GenBank/DDBJ whole genome shotgun (WGS) entry which is preliminary data.</text>
</comment>
<dbReference type="Pfam" id="PF20393">
    <property type="entry name" value="Pro_CA_2"/>
    <property type="match status" value="1"/>
</dbReference>
<sequence>MAHNCDAIIVSCIDFRFQKHIRNWLDKNFTNKTFDYVGFAGATKDLPTIMNQIDISVRLHSIKEVHLIHHEDCGAYGAESTPERHAEDLRKARDEINNKYPGLVVKIYYLLLDGEFAEVS</sequence>
<dbReference type="InterPro" id="IPR046871">
    <property type="entry name" value="Pro_CA_2"/>
</dbReference>
<dbReference type="SUPFAM" id="SSF53056">
    <property type="entry name" value="beta-carbonic anhydrase, cab"/>
    <property type="match status" value="1"/>
</dbReference>
<reference evidence="1 2" key="1">
    <citation type="journal article" date="2016" name="Nat. Commun.">
        <title>Thousands of microbial genomes shed light on interconnected biogeochemical processes in an aquifer system.</title>
        <authorList>
            <person name="Anantharaman K."/>
            <person name="Brown C.T."/>
            <person name="Hug L.A."/>
            <person name="Sharon I."/>
            <person name="Castelle C.J."/>
            <person name="Probst A.J."/>
            <person name="Thomas B.C."/>
            <person name="Singh A."/>
            <person name="Wilkins M.J."/>
            <person name="Karaoz U."/>
            <person name="Brodie E.L."/>
            <person name="Williams K.H."/>
            <person name="Hubbard S.S."/>
            <person name="Banfield J.F."/>
        </authorList>
    </citation>
    <scope>NUCLEOTIDE SEQUENCE [LARGE SCALE GENOMIC DNA]</scope>
</reference>
<proteinExistence type="predicted"/>
<evidence type="ECO:0000313" key="1">
    <source>
        <dbReference type="EMBL" id="OGM20527.1"/>
    </source>
</evidence>
<dbReference type="GO" id="GO:0008270">
    <property type="term" value="F:zinc ion binding"/>
    <property type="evidence" value="ECO:0007669"/>
    <property type="project" value="InterPro"/>
</dbReference>
<dbReference type="Proteomes" id="UP000178419">
    <property type="component" value="Unassembled WGS sequence"/>
</dbReference>
<protein>
    <recommendedName>
        <fullName evidence="3">Carbonic anhydrase</fullName>
    </recommendedName>
</protein>
<evidence type="ECO:0008006" key="3">
    <source>
        <dbReference type="Google" id="ProtNLM"/>
    </source>
</evidence>
<dbReference type="InterPro" id="IPR036874">
    <property type="entry name" value="Carbonic_anhydrase_sf"/>
</dbReference>
<organism evidence="1 2">
    <name type="scientific">Candidatus Woesebacteria bacterium RIFCSPHIGHO2_01_FULL_38_9</name>
    <dbReference type="NCBI Taxonomy" id="1802492"/>
    <lineage>
        <taxon>Bacteria</taxon>
        <taxon>Candidatus Woeseibacteriota</taxon>
    </lineage>
</organism>
<dbReference type="Gene3D" id="3.40.1050.10">
    <property type="entry name" value="Carbonic anhydrase"/>
    <property type="match status" value="1"/>
</dbReference>
<name>A0A1F7XZN8_9BACT</name>
<gene>
    <name evidence="1" type="ORF">A2714_04015</name>
</gene>
<evidence type="ECO:0000313" key="2">
    <source>
        <dbReference type="Proteomes" id="UP000178419"/>
    </source>
</evidence>
<accession>A0A1F7XZN8</accession>
<dbReference type="EMBL" id="MGGE01000040">
    <property type="protein sequence ID" value="OGM20527.1"/>
    <property type="molecule type" value="Genomic_DNA"/>
</dbReference>
<dbReference type="AlphaFoldDB" id="A0A1F7XZN8"/>
<dbReference type="GO" id="GO:0004089">
    <property type="term" value="F:carbonate dehydratase activity"/>
    <property type="evidence" value="ECO:0007669"/>
    <property type="project" value="InterPro"/>
</dbReference>